<sequence>MGFRQDKQQPQVSEPEVVDESLQQKGDLDWKPNTQQLMIMGVLSVISFMVSLDATIIVTSLSSIVEDLKGTTTQGIWVGTAYLLSTAVAMSFLASFSEIFGRPITLVTSVTLFTIGTIICAASQSIGQLLAGRAVQGIGGGGIVVISLVTFTDIVPLRHRPKWYGTVQGAWALGTCVGPIFGGAVVRATWRWIFYMMLPLCAFGLVTIPLVLTIKPRVETLGTKLKRVDWIGSFIFMAAATSFLMAISWGGTTFAWSSVSTVVPLIVGAAGLVGATLWERYMAKNPFMRQELFGSLSGIAIYICSATQGLLLFGQLYYIPFYFMSVLAYSPITTGVAMLPVTLVLAPSSVIAGIFVSRRNNYRWPIWSGWVVCTIGCGLIATWDQHTHVAVWVVSLVVCSLGHGAVLNAQNFAAQSICDAGDESSAAATYAFVRHFGTALGVGIGGTTFQNVMALKLKWLDLPSDIANNAEGFLPTLLAMPASQEKDHITEGYVYGLRGVFYVYLGISFVSFLVSLLVKHYDMNKELRTEHRLEENAISRAVEARFSTMPLGAAYMASSLAVKGDETPSSSGGSTT</sequence>
<reference evidence="8" key="1">
    <citation type="submission" date="2022-10" db="EMBL/GenBank/DDBJ databases">
        <title>Tapping the CABI collections for fungal endophytes: first genome assemblies for Collariella, Neodidymelliopsis, Ascochyta clinopodiicola, Didymella pomorum, Didymosphaeria variabile, Neocosmospora piperis and Neocucurbitaria cava.</title>
        <authorList>
            <person name="Hill R."/>
        </authorList>
    </citation>
    <scope>NUCLEOTIDE SEQUENCE</scope>
    <source>
        <strain evidence="8">IMI 355082</strain>
    </source>
</reference>
<feature type="transmembrane region" description="Helical" evidence="6">
    <location>
        <begin position="192"/>
        <end position="214"/>
    </location>
</feature>
<feature type="transmembrane region" description="Helical" evidence="6">
    <location>
        <begin position="255"/>
        <end position="278"/>
    </location>
</feature>
<proteinExistence type="predicted"/>
<feature type="region of interest" description="Disordered" evidence="5">
    <location>
        <begin position="1"/>
        <end position="24"/>
    </location>
</feature>
<evidence type="ECO:0000256" key="5">
    <source>
        <dbReference type="SAM" id="MobiDB-lite"/>
    </source>
</evidence>
<dbReference type="InterPro" id="IPR011701">
    <property type="entry name" value="MFS"/>
</dbReference>
<keyword evidence="9" id="KW-1185">Reference proteome</keyword>
<gene>
    <name evidence="8" type="ORF">N0V93_002716</name>
</gene>
<feature type="transmembrane region" description="Helical" evidence="6">
    <location>
        <begin position="76"/>
        <end position="94"/>
    </location>
</feature>
<evidence type="ECO:0000256" key="3">
    <source>
        <dbReference type="ARBA" id="ARBA00022989"/>
    </source>
</evidence>
<feature type="transmembrane region" description="Helical" evidence="6">
    <location>
        <begin position="299"/>
        <end position="323"/>
    </location>
</feature>
<feature type="transmembrane region" description="Helical" evidence="6">
    <location>
        <begin position="230"/>
        <end position="249"/>
    </location>
</feature>
<dbReference type="Proteomes" id="UP001140453">
    <property type="component" value="Unassembled WGS sequence"/>
</dbReference>
<dbReference type="AlphaFoldDB" id="A0A9W8YWZ6"/>
<dbReference type="PANTHER" id="PTHR23501:SF94">
    <property type="entry name" value="MAJOR FACILITATOR SUPERFAMILY (MFS) PROFILE DOMAIN-CONTAINING PROTEIN"/>
    <property type="match status" value="1"/>
</dbReference>
<comment type="subcellular location">
    <subcellularLocation>
        <location evidence="1">Membrane</location>
        <topology evidence="1">Multi-pass membrane protein</topology>
    </subcellularLocation>
</comment>
<dbReference type="PANTHER" id="PTHR23501">
    <property type="entry name" value="MAJOR FACILITATOR SUPERFAMILY"/>
    <property type="match status" value="1"/>
</dbReference>
<evidence type="ECO:0000256" key="4">
    <source>
        <dbReference type="ARBA" id="ARBA00023136"/>
    </source>
</evidence>
<feature type="transmembrane region" description="Helical" evidence="6">
    <location>
        <begin position="335"/>
        <end position="357"/>
    </location>
</feature>
<keyword evidence="2 6" id="KW-0812">Transmembrane</keyword>
<name>A0A9W8YWZ6_9PEZI</name>
<dbReference type="GO" id="GO:0022857">
    <property type="term" value="F:transmembrane transporter activity"/>
    <property type="evidence" value="ECO:0007669"/>
    <property type="project" value="InterPro"/>
</dbReference>
<evidence type="ECO:0000259" key="7">
    <source>
        <dbReference type="PROSITE" id="PS50850"/>
    </source>
</evidence>
<feature type="transmembrane region" description="Helical" evidence="6">
    <location>
        <begin position="138"/>
        <end position="157"/>
    </location>
</feature>
<feature type="transmembrane region" description="Helical" evidence="6">
    <location>
        <begin position="428"/>
        <end position="449"/>
    </location>
</feature>
<keyword evidence="3 6" id="KW-1133">Transmembrane helix</keyword>
<evidence type="ECO:0000313" key="8">
    <source>
        <dbReference type="EMBL" id="KAJ4393504.1"/>
    </source>
</evidence>
<dbReference type="PROSITE" id="PS50850">
    <property type="entry name" value="MFS"/>
    <property type="match status" value="1"/>
</dbReference>
<feature type="transmembrane region" description="Helical" evidence="6">
    <location>
        <begin position="169"/>
        <end position="186"/>
    </location>
</feature>
<accession>A0A9W8YWZ6</accession>
<evidence type="ECO:0000256" key="6">
    <source>
        <dbReference type="SAM" id="Phobius"/>
    </source>
</evidence>
<feature type="transmembrane region" description="Helical" evidence="6">
    <location>
        <begin position="389"/>
        <end position="407"/>
    </location>
</feature>
<feature type="transmembrane region" description="Helical" evidence="6">
    <location>
        <begin position="364"/>
        <end position="383"/>
    </location>
</feature>
<dbReference type="InterPro" id="IPR020846">
    <property type="entry name" value="MFS_dom"/>
</dbReference>
<comment type="caution">
    <text evidence="8">The sequence shown here is derived from an EMBL/GenBank/DDBJ whole genome shotgun (WGS) entry which is preliminary data.</text>
</comment>
<dbReference type="SUPFAM" id="SSF103473">
    <property type="entry name" value="MFS general substrate transporter"/>
    <property type="match status" value="1"/>
</dbReference>
<organism evidence="8 9">
    <name type="scientific">Gnomoniopsis smithogilvyi</name>
    <dbReference type="NCBI Taxonomy" id="1191159"/>
    <lineage>
        <taxon>Eukaryota</taxon>
        <taxon>Fungi</taxon>
        <taxon>Dikarya</taxon>
        <taxon>Ascomycota</taxon>
        <taxon>Pezizomycotina</taxon>
        <taxon>Sordariomycetes</taxon>
        <taxon>Sordariomycetidae</taxon>
        <taxon>Diaporthales</taxon>
        <taxon>Gnomoniaceae</taxon>
        <taxon>Gnomoniopsis</taxon>
    </lineage>
</organism>
<dbReference type="Gene3D" id="1.20.1720.10">
    <property type="entry name" value="Multidrug resistance protein D"/>
    <property type="match status" value="1"/>
</dbReference>
<dbReference type="InterPro" id="IPR036259">
    <property type="entry name" value="MFS_trans_sf"/>
</dbReference>
<evidence type="ECO:0000256" key="1">
    <source>
        <dbReference type="ARBA" id="ARBA00004141"/>
    </source>
</evidence>
<keyword evidence="4 6" id="KW-0472">Membrane</keyword>
<feature type="transmembrane region" description="Helical" evidence="6">
    <location>
        <begin position="106"/>
        <end position="126"/>
    </location>
</feature>
<dbReference type="OrthoDB" id="2351791at2759"/>
<evidence type="ECO:0000313" key="9">
    <source>
        <dbReference type="Proteomes" id="UP001140453"/>
    </source>
</evidence>
<evidence type="ECO:0000256" key="2">
    <source>
        <dbReference type="ARBA" id="ARBA00022692"/>
    </source>
</evidence>
<feature type="transmembrane region" description="Helical" evidence="6">
    <location>
        <begin position="501"/>
        <end position="518"/>
    </location>
</feature>
<feature type="transmembrane region" description="Helical" evidence="6">
    <location>
        <begin position="37"/>
        <end position="64"/>
    </location>
</feature>
<feature type="domain" description="Major facilitator superfamily (MFS) profile" evidence="7">
    <location>
        <begin position="39"/>
        <end position="523"/>
    </location>
</feature>
<dbReference type="Gene3D" id="1.20.1250.20">
    <property type="entry name" value="MFS general substrate transporter like domains"/>
    <property type="match status" value="1"/>
</dbReference>
<protein>
    <recommendedName>
        <fullName evidence="7">Major facilitator superfamily (MFS) profile domain-containing protein</fullName>
    </recommendedName>
</protein>
<dbReference type="Pfam" id="PF07690">
    <property type="entry name" value="MFS_1"/>
    <property type="match status" value="1"/>
</dbReference>
<dbReference type="GO" id="GO:0005886">
    <property type="term" value="C:plasma membrane"/>
    <property type="evidence" value="ECO:0007669"/>
    <property type="project" value="TreeGrafter"/>
</dbReference>
<dbReference type="EMBL" id="JAPEVB010000002">
    <property type="protein sequence ID" value="KAJ4393504.1"/>
    <property type="molecule type" value="Genomic_DNA"/>
</dbReference>